<keyword evidence="2" id="KW-1185">Reference proteome</keyword>
<gene>
    <name evidence="1" type="primary">UAP1</name>
    <name evidence="1" type="ORF">P7K49_010676</name>
</gene>
<dbReference type="EMBL" id="JASSZA010000005">
    <property type="protein sequence ID" value="KAK2110930.1"/>
    <property type="molecule type" value="Genomic_DNA"/>
</dbReference>
<name>A0ABQ9VNG6_SAGOE</name>
<dbReference type="SUPFAM" id="SSF53448">
    <property type="entry name" value="Nucleotide-diphospho-sugar transferases"/>
    <property type="match status" value="1"/>
</dbReference>
<comment type="caution">
    <text evidence="1">The sequence shown here is derived from an EMBL/GenBank/DDBJ whole genome shotgun (WGS) entry which is preliminary data.</text>
</comment>
<organism evidence="1 2">
    <name type="scientific">Saguinus oedipus</name>
    <name type="common">Cotton-top tamarin</name>
    <name type="synonym">Oedipomidas oedipus</name>
    <dbReference type="NCBI Taxonomy" id="9490"/>
    <lineage>
        <taxon>Eukaryota</taxon>
        <taxon>Metazoa</taxon>
        <taxon>Chordata</taxon>
        <taxon>Craniata</taxon>
        <taxon>Vertebrata</taxon>
        <taxon>Euteleostomi</taxon>
        <taxon>Mammalia</taxon>
        <taxon>Eutheria</taxon>
        <taxon>Euarchontoglires</taxon>
        <taxon>Primates</taxon>
        <taxon>Haplorrhini</taxon>
        <taxon>Platyrrhini</taxon>
        <taxon>Cebidae</taxon>
        <taxon>Callitrichinae</taxon>
        <taxon>Saguinus</taxon>
    </lineage>
</organism>
<feature type="non-terminal residue" evidence="1">
    <location>
        <position position="63"/>
    </location>
</feature>
<dbReference type="InterPro" id="IPR029044">
    <property type="entry name" value="Nucleotide-diphossugar_trans"/>
</dbReference>
<reference evidence="1 2" key="1">
    <citation type="submission" date="2023-05" db="EMBL/GenBank/DDBJ databases">
        <title>B98-5 Cell Line De Novo Hybrid Assembly: An Optical Mapping Approach.</title>
        <authorList>
            <person name="Kananen K."/>
            <person name="Auerbach J.A."/>
            <person name="Kautto E."/>
            <person name="Blachly J.S."/>
        </authorList>
    </citation>
    <scope>NUCLEOTIDE SEQUENCE [LARGE SCALE GENOMIC DNA]</scope>
    <source>
        <strain evidence="1">B95-8</strain>
        <tissue evidence="1">Cell line</tissue>
    </source>
</reference>
<sequence length="63" mass="7511">VGYQSIVNINDPELRLSEAEQEHPLRFWNELKAAQQEELYAKLQAMNFEELNFFFQKAFEGFN</sequence>
<dbReference type="Proteomes" id="UP001266305">
    <property type="component" value="Unassembled WGS sequence"/>
</dbReference>
<dbReference type="Gene3D" id="3.90.550.10">
    <property type="entry name" value="Spore Coat Polysaccharide Biosynthesis Protein SpsA, Chain A"/>
    <property type="match status" value="1"/>
</dbReference>
<accession>A0ABQ9VNG6</accession>
<feature type="non-terminal residue" evidence="1">
    <location>
        <position position="1"/>
    </location>
</feature>
<evidence type="ECO:0000313" key="2">
    <source>
        <dbReference type="Proteomes" id="UP001266305"/>
    </source>
</evidence>
<evidence type="ECO:0000313" key="1">
    <source>
        <dbReference type="EMBL" id="KAK2110930.1"/>
    </source>
</evidence>
<proteinExistence type="predicted"/>
<protein>
    <submittedName>
        <fullName evidence="1">UDP-N-acetylglucosamine pyrophosphorylase</fullName>
    </submittedName>
</protein>